<dbReference type="RefSeq" id="WP_109687087.1">
    <property type="nucleotide sequence ID" value="NZ_QGDN01000001.1"/>
</dbReference>
<evidence type="ECO:0000256" key="1">
    <source>
        <dbReference type="ARBA" id="ARBA00023015"/>
    </source>
</evidence>
<dbReference type="PANTHER" id="PTHR30055">
    <property type="entry name" value="HTH-TYPE TRANSCRIPTIONAL REGULATOR RUTR"/>
    <property type="match status" value="1"/>
</dbReference>
<evidence type="ECO:0000256" key="4">
    <source>
        <dbReference type="PROSITE-ProRule" id="PRU00335"/>
    </source>
</evidence>
<keyword evidence="3" id="KW-0804">Transcription</keyword>
<evidence type="ECO:0000313" key="6">
    <source>
        <dbReference type="EMBL" id="SSA35662.1"/>
    </source>
</evidence>
<keyword evidence="7" id="KW-1185">Reference proteome</keyword>
<dbReference type="OrthoDB" id="3519192at2"/>
<evidence type="ECO:0000256" key="2">
    <source>
        <dbReference type="ARBA" id="ARBA00023125"/>
    </source>
</evidence>
<organism evidence="6 7">
    <name type="scientific">Branchiibius hedensis</name>
    <dbReference type="NCBI Taxonomy" id="672460"/>
    <lineage>
        <taxon>Bacteria</taxon>
        <taxon>Bacillati</taxon>
        <taxon>Actinomycetota</taxon>
        <taxon>Actinomycetes</taxon>
        <taxon>Micrococcales</taxon>
        <taxon>Dermacoccaceae</taxon>
        <taxon>Branchiibius</taxon>
    </lineage>
</organism>
<keyword evidence="2 4" id="KW-0238">DNA-binding</keyword>
<dbReference type="GO" id="GO:0000976">
    <property type="term" value="F:transcription cis-regulatory region binding"/>
    <property type="evidence" value="ECO:0007669"/>
    <property type="project" value="TreeGrafter"/>
</dbReference>
<dbReference type="SUPFAM" id="SSF46689">
    <property type="entry name" value="Homeodomain-like"/>
    <property type="match status" value="1"/>
</dbReference>
<dbReference type="InterPro" id="IPR050109">
    <property type="entry name" value="HTH-type_TetR-like_transc_reg"/>
</dbReference>
<evidence type="ECO:0000256" key="3">
    <source>
        <dbReference type="ARBA" id="ARBA00023163"/>
    </source>
</evidence>
<sequence>MPKANTERRSRTPALTRDGILAAAVEVIERDGPGALSMRRLGAELGVDATAFYRHFRDKDDLVLACYERVTEALTEAIHAVADDESWRGRLWQLARATWDLSTHYPATFSLGFARTTGGSTERELVEFILDALTRTGLPREQVVLYYRMFGDAVLSLSGMNAVLASLDPDQRAKDAVAWSGISALWRAPEYPAARQHATELLAVEDREIFEATVNALLDSIEHATT</sequence>
<dbReference type="InterPro" id="IPR009057">
    <property type="entry name" value="Homeodomain-like_sf"/>
</dbReference>
<dbReference type="Pfam" id="PF00440">
    <property type="entry name" value="TetR_N"/>
    <property type="match status" value="1"/>
</dbReference>
<proteinExistence type="predicted"/>
<dbReference type="AlphaFoldDB" id="A0A2Y9BUG4"/>
<reference evidence="7" key="1">
    <citation type="submission" date="2016-10" db="EMBL/GenBank/DDBJ databases">
        <authorList>
            <person name="Varghese N."/>
            <person name="Submissions S."/>
        </authorList>
    </citation>
    <scope>NUCLEOTIDE SEQUENCE [LARGE SCALE GENOMIC DNA]</scope>
    <source>
        <strain evidence="7">DSM 22951</strain>
    </source>
</reference>
<keyword evidence="1" id="KW-0805">Transcription regulation</keyword>
<name>A0A2Y9BUG4_9MICO</name>
<evidence type="ECO:0000259" key="5">
    <source>
        <dbReference type="PROSITE" id="PS50977"/>
    </source>
</evidence>
<dbReference type="Proteomes" id="UP000250028">
    <property type="component" value="Unassembled WGS sequence"/>
</dbReference>
<dbReference type="EMBL" id="UESZ01000001">
    <property type="protein sequence ID" value="SSA35662.1"/>
    <property type="molecule type" value="Genomic_DNA"/>
</dbReference>
<dbReference type="Gene3D" id="1.10.10.60">
    <property type="entry name" value="Homeodomain-like"/>
    <property type="match status" value="1"/>
</dbReference>
<dbReference type="InterPro" id="IPR001647">
    <property type="entry name" value="HTH_TetR"/>
</dbReference>
<dbReference type="SUPFAM" id="SSF48498">
    <property type="entry name" value="Tetracyclin repressor-like, C-terminal domain"/>
    <property type="match status" value="1"/>
</dbReference>
<dbReference type="Gene3D" id="1.10.357.10">
    <property type="entry name" value="Tetracycline Repressor, domain 2"/>
    <property type="match status" value="1"/>
</dbReference>
<accession>A0A2Y9BUG4</accession>
<dbReference type="GO" id="GO:0003700">
    <property type="term" value="F:DNA-binding transcription factor activity"/>
    <property type="evidence" value="ECO:0007669"/>
    <property type="project" value="TreeGrafter"/>
</dbReference>
<gene>
    <name evidence="6" type="ORF">SAMN04489750_3029</name>
</gene>
<dbReference type="PROSITE" id="PS50977">
    <property type="entry name" value="HTH_TETR_2"/>
    <property type="match status" value="1"/>
</dbReference>
<dbReference type="InterPro" id="IPR036271">
    <property type="entry name" value="Tet_transcr_reg_TetR-rel_C_sf"/>
</dbReference>
<dbReference type="PANTHER" id="PTHR30055:SF151">
    <property type="entry name" value="TRANSCRIPTIONAL REGULATORY PROTEIN"/>
    <property type="match status" value="1"/>
</dbReference>
<dbReference type="PRINTS" id="PR00455">
    <property type="entry name" value="HTHTETR"/>
</dbReference>
<feature type="DNA-binding region" description="H-T-H motif" evidence="4">
    <location>
        <begin position="37"/>
        <end position="56"/>
    </location>
</feature>
<feature type="domain" description="HTH tetR-type" evidence="5">
    <location>
        <begin position="14"/>
        <end position="74"/>
    </location>
</feature>
<protein>
    <submittedName>
        <fullName evidence="6">Regulatory protein, tetR family</fullName>
    </submittedName>
</protein>
<evidence type="ECO:0000313" key="7">
    <source>
        <dbReference type="Proteomes" id="UP000250028"/>
    </source>
</evidence>